<dbReference type="InterPro" id="IPR000834">
    <property type="entry name" value="Peptidase_M14"/>
</dbReference>
<organism evidence="13 14">
    <name type="scientific">Dinothrombium tinctorium</name>
    <dbReference type="NCBI Taxonomy" id="1965070"/>
    <lineage>
        <taxon>Eukaryota</taxon>
        <taxon>Metazoa</taxon>
        <taxon>Ecdysozoa</taxon>
        <taxon>Arthropoda</taxon>
        <taxon>Chelicerata</taxon>
        <taxon>Arachnida</taxon>
        <taxon>Acari</taxon>
        <taxon>Acariformes</taxon>
        <taxon>Trombidiformes</taxon>
        <taxon>Prostigmata</taxon>
        <taxon>Anystina</taxon>
        <taxon>Parasitengona</taxon>
        <taxon>Trombidioidea</taxon>
        <taxon>Trombidiidae</taxon>
        <taxon>Dinothrombium</taxon>
    </lineage>
</organism>
<comment type="cofactor">
    <cofactor evidence="1">
        <name>Zn(2+)</name>
        <dbReference type="ChEBI" id="CHEBI:29105"/>
    </cofactor>
</comment>
<keyword evidence="5" id="KW-0479">Metal-binding</keyword>
<keyword evidence="14" id="KW-1185">Reference proteome</keyword>
<evidence type="ECO:0000256" key="4">
    <source>
        <dbReference type="ARBA" id="ARBA00022670"/>
    </source>
</evidence>
<evidence type="ECO:0000256" key="11">
    <source>
        <dbReference type="PROSITE-ProRule" id="PRU01379"/>
    </source>
</evidence>
<evidence type="ECO:0000256" key="10">
    <source>
        <dbReference type="ARBA" id="ARBA00023157"/>
    </source>
</evidence>
<dbReference type="GO" id="GO:0005615">
    <property type="term" value="C:extracellular space"/>
    <property type="evidence" value="ECO:0007669"/>
    <property type="project" value="TreeGrafter"/>
</dbReference>
<dbReference type="GO" id="GO:0008270">
    <property type="term" value="F:zinc ion binding"/>
    <property type="evidence" value="ECO:0007669"/>
    <property type="project" value="InterPro"/>
</dbReference>
<accession>A0A443RA24</accession>
<dbReference type="CDD" id="cd03860">
    <property type="entry name" value="M14_CP_A-B_like"/>
    <property type="match status" value="1"/>
</dbReference>
<evidence type="ECO:0000256" key="3">
    <source>
        <dbReference type="ARBA" id="ARBA00022645"/>
    </source>
</evidence>
<dbReference type="Pfam" id="PF02244">
    <property type="entry name" value="Propep_M14"/>
    <property type="match status" value="1"/>
</dbReference>
<keyword evidence="7" id="KW-0378">Hydrolase</keyword>
<dbReference type="InterPro" id="IPR057247">
    <property type="entry name" value="CARBOXYPEPT_ZN_2"/>
</dbReference>
<sequence length="422" mass="49644">MKNTFWISVISLTYIIHQICGFARFDRYSVIKAIPKRLGDIDHLTQIKHRFLNDVDFWSESNRIEDAILFDVSPRLKKNLIHYLDKNRINYTILTDNLEQWVEKERLYATESMKNEINLDSIDYERYYPFEKYVDILKYLHSKHSAATYKTIGSTIEGRMIPAMVINNDRDVKKNAVVFECGIHAREWISHASCLWFIKELLSGDGKKLLDKYEFHFIPILNPDGYVYTFTHNRMWRKNRRRNYFGLSVACDGVDLNRNFDINFCRDLAARSMCSQAYCGSYAFSEKETQSMRDYVLELNKTAKIDAYFALHSFTQLWMYPYGFTSYEPRSIGQYRKLSKLAVEAIRNTHGKTYRWGSIFETMRYLVSGASLDWIESQNLADFSFAIELRDTGEYGFLLPANQIRPTSEEVWSAIEVVLLNI</sequence>
<dbReference type="PROSITE" id="PS52035">
    <property type="entry name" value="PEPTIDASE_M14"/>
    <property type="match status" value="1"/>
</dbReference>
<name>A0A443RA24_9ACAR</name>
<evidence type="ECO:0000313" key="14">
    <source>
        <dbReference type="Proteomes" id="UP000285301"/>
    </source>
</evidence>
<dbReference type="GO" id="GO:0006508">
    <property type="term" value="P:proteolysis"/>
    <property type="evidence" value="ECO:0007669"/>
    <property type="project" value="UniProtKB-KW"/>
</dbReference>
<evidence type="ECO:0000256" key="7">
    <source>
        <dbReference type="ARBA" id="ARBA00022801"/>
    </source>
</evidence>
<evidence type="ECO:0000259" key="12">
    <source>
        <dbReference type="PROSITE" id="PS52035"/>
    </source>
</evidence>
<keyword evidence="8" id="KW-0862">Zinc</keyword>
<protein>
    <submittedName>
        <fullName evidence="13">Carboxypeptidase B-like protein</fullName>
    </submittedName>
</protein>
<comment type="caution">
    <text evidence="13">The sequence shown here is derived from an EMBL/GenBank/DDBJ whole genome shotgun (WGS) entry which is preliminary data.</text>
</comment>
<dbReference type="InterPro" id="IPR003146">
    <property type="entry name" value="M14A_act_pep"/>
</dbReference>
<keyword evidence="3 13" id="KW-0121">Carboxypeptidase</keyword>
<evidence type="ECO:0000256" key="1">
    <source>
        <dbReference type="ARBA" id="ARBA00001947"/>
    </source>
</evidence>
<dbReference type="SMART" id="SM00631">
    <property type="entry name" value="Zn_pept"/>
    <property type="match status" value="1"/>
</dbReference>
<reference evidence="13 14" key="1">
    <citation type="journal article" date="2018" name="Gigascience">
        <title>Genomes of trombidid mites reveal novel predicted allergens and laterally-transferred genes associated with secondary metabolism.</title>
        <authorList>
            <person name="Dong X."/>
            <person name="Chaisiri K."/>
            <person name="Xia D."/>
            <person name="Armstrong S.D."/>
            <person name="Fang Y."/>
            <person name="Donnelly M.J."/>
            <person name="Kadowaki T."/>
            <person name="McGarry J.W."/>
            <person name="Darby A.C."/>
            <person name="Makepeace B.L."/>
        </authorList>
    </citation>
    <scope>NUCLEOTIDE SEQUENCE [LARGE SCALE GENOMIC DNA]</scope>
    <source>
        <strain evidence="13">UoL-WK</strain>
    </source>
</reference>
<feature type="domain" description="Peptidase M14" evidence="12">
    <location>
        <begin position="126"/>
        <end position="422"/>
    </location>
</feature>
<dbReference type="SUPFAM" id="SSF54897">
    <property type="entry name" value="Protease propeptides/inhibitors"/>
    <property type="match status" value="1"/>
</dbReference>
<evidence type="ECO:0000313" key="13">
    <source>
        <dbReference type="EMBL" id="RWS12119.1"/>
    </source>
</evidence>
<evidence type="ECO:0000256" key="2">
    <source>
        <dbReference type="ARBA" id="ARBA00005988"/>
    </source>
</evidence>
<keyword evidence="9" id="KW-0482">Metalloprotease</keyword>
<dbReference type="EMBL" id="NCKU01001432">
    <property type="protein sequence ID" value="RWS12119.1"/>
    <property type="molecule type" value="Genomic_DNA"/>
</dbReference>
<dbReference type="PRINTS" id="PR00765">
    <property type="entry name" value="CRBOXYPTASEA"/>
</dbReference>
<dbReference type="PANTHER" id="PTHR11705:SF91">
    <property type="entry name" value="FI01817P-RELATED"/>
    <property type="match status" value="1"/>
</dbReference>
<evidence type="ECO:0000256" key="8">
    <source>
        <dbReference type="ARBA" id="ARBA00022833"/>
    </source>
</evidence>
<keyword evidence="6" id="KW-0732">Signal</keyword>
<comment type="similarity">
    <text evidence="2 11">Belongs to the peptidase M14 family.</text>
</comment>
<dbReference type="OrthoDB" id="3626597at2759"/>
<dbReference type="Gene3D" id="3.40.630.10">
    <property type="entry name" value="Zn peptidases"/>
    <property type="match status" value="1"/>
</dbReference>
<dbReference type="Gene3D" id="3.30.70.340">
    <property type="entry name" value="Metallocarboxypeptidase-like"/>
    <property type="match status" value="1"/>
</dbReference>
<dbReference type="PROSITE" id="PS00133">
    <property type="entry name" value="CARBOXYPEPT_ZN_2"/>
    <property type="match status" value="1"/>
</dbReference>
<proteinExistence type="inferred from homology"/>
<dbReference type="Pfam" id="PF00246">
    <property type="entry name" value="Peptidase_M14"/>
    <property type="match status" value="1"/>
</dbReference>
<dbReference type="AlphaFoldDB" id="A0A443RA24"/>
<evidence type="ECO:0000256" key="6">
    <source>
        <dbReference type="ARBA" id="ARBA00022729"/>
    </source>
</evidence>
<keyword evidence="10" id="KW-1015">Disulfide bond</keyword>
<gene>
    <name evidence="13" type="ORF">B4U79_15089</name>
</gene>
<keyword evidence="4" id="KW-0645">Protease</keyword>
<dbReference type="SUPFAM" id="SSF53187">
    <property type="entry name" value="Zn-dependent exopeptidases"/>
    <property type="match status" value="1"/>
</dbReference>
<evidence type="ECO:0000256" key="9">
    <source>
        <dbReference type="ARBA" id="ARBA00023049"/>
    </source>
</evidence>
<feature type="active site" description="Proton donor/acceptor" evidence="11">
    <location>
        <position position="388"/>
    </location>
</feature>
<dbReference type="PANTHER" id="PTHR11705">
    <property type="entry name" value="PROTEASE FAMILY M14 CARBOXYPEPTIDASE A,B"/>
    <property type="match status" value="1"/>
</dbReference>
<dbReference type="FunFam" id="3.40.630.10:FF:000084">
    <property type="entry name" value="Carboxypeptidase B2"/>
    <property type="match status" value="1"/>
</dbReference>
<dbReference type="GO" id="GO:0004181">
    <property type="term" value="F:metallocarboxypeptidase activity"/>
    <property type="evidence" value="ECO:0007669"/>
    <property type="project" value="InterPro"/>
</dbReference>
<evidence type="ECO:0000256" key="5">
    <source>
        <dbReference type="ARBA" id="ARBA00022723"/>
    </source>
</evidence>
<dbReference type="Proteomes" id="UP000285301">
    <property type="component" value="Unassembled WGS sequence"/>
</dbReference>
<dbReference type="InterPro" id="IPR036990">
    <property type="entry name" value="M14A-like_propep"/>
</dbReference>